<proteinExistence type="predicted"/>
<sequence>MLRVLCTMQHSHKSKKTQEKDLVGSVSRSTTASTPFGTTTPTTAPMAWAVVLRALPKPRALHVRRLAHARRELARRRRARPAQPRRRGVRARDVRRVARPGCDRVLMMGPGRGAATSESVSMTEGTRFTDSRYFPAKTGGWQSLRSASQRWEVGVCCLQDHLLREAMLSFNFRAMTSHW</sequence>
<dbReference type="Proteomes" id="UP000292082">
    <property type="component" value="Unassembled WGS sequence"/>
</dbReference>
<name>A0A4V2K784_9APHY</name>
<feature type="region of interest" description="Disordered" evidence="1">
    <location>
        <begin position="72"/>
        <end position="94"/>
    </location>
</feature>
<evidence type="ECO:0000313" key="3">
    <source>
        <dbReference type="Proteomes" id="UP000292082"/>
    </source>
</evidence>
<organism evidence="2 3">
    <name type="scientific">Dichomitus squalens</name>
    <dbReference type="NCBI Taxonomy" id="114155"/>
    <lineage>
        <taxon>Eukaryota</taxon>
        <taxon>Fungi</taxon>
        <taxon>Dikarya</taxon>
        <taxon>Basidiomycota</taxon>
        <taxon>Agaricomycotina</taxon>
        <taxon>Agaricomycetes</taxon>
        <taxon>Polyporales</taxon>
        <taxon>Polyporaceae</taxon>
        <taxon>Dichomitus</taxon>
    </lineage>
</organism>
<evidence type="ECO:0000256" key="1">
    <source>
        <dbReference type="SAM" id="MobiDB-lite"/>
    </source>
</evidence>
<dbReference type="AlphaFoldDB" id="A0A4V2K784"/>
<reference evidence="2 3" key="1">
    <citation type="submission" date="2019-01" db="EMBL/GenBank/DDBJ databases">
        <title>Draft genome sequences of three monokaryotic isolates of the white-rot basidiomycete fungus Dichomitus squalens.</title>
        <authorList>
            <consortium name="DOE Joint Genome Institute"/>
            <person name="Lopez S.C."/>
            <person name="Andreopoulos B."/>
            <person name="Pangilinan J."/>
            <person name="Lipzen A."/>
            <person name="Riley R."/>
            <person name="Ahrendt S."/>
            <person name="Ng V."/>
            <person name="Barry K."/>
            <person name="Daum C."/>
            <person name="Grigoriev I.V."/>
            <person name="Hilden K.S."/>
            <person name="Makela M.R."/>
            <person name="de Vries R.P."/>
        </authorList>
    </citation>
    <scope>NUCLEOTIDE SEQUENCE [LARGE SCALE GENOMIC DNA]</scope>
    <source>
        <strain evidence="2 3">CBS 464.89</strain>
    </source>
</reference>
<keyword evidence="3" id="KW-1185">Reference proteome</keyword>
<feature type="region of interest" description="Disordered" evidence="1">
    <location>
        <begin position="1"/>
        <end position="39"/>
    </location>
</feature>
<dbReference type="EMBL" id="ML145174">
    <property type="protein sequence ID" value="TBU55138.1"/>
    <property type="molecule type" value="Genomic_DNA"/>
</dbReference>
<accession>A0A4V2K784</accession>
<feature type="compositionally biased region" description="Basic residues" evidence="1">
    <location>
        <begin position="72"/>
        <end position="89"/>
    </location>
</feature>
<gene>
    <name evidence="2" type="ORF">BD310DRAFT_934293</name>
</gene>
<feature type="compositionally biased region" description="Low complexity" evidence="1">
    <location>
        <begin position="30"/>
        <end position="39"/>
    </location>
</feature>
<protein>
    <submittedName>
        <fullName evidence="2">Uncharacterized protein</fullName>
    </submittedName>
</protein>
<evidence type="ECO:0000313" key="2">
    <source>
        <dbReference type="EMBL" id="TBU55138.1"/>
    </source>
</evidence>